<reference evidence="2" key="1">
    <citation type="submission" date="2021-03" db="EMBL/GenBank/DDBJ databases">
        <title>Acanthopleuribacteraceae sp. M133.</title>
        <authorList>
            <person name="Wang G."/>
        </authorList>
    </citation>
    <scope>NUCLEOTIDE SEQUENCE</scope>
    <source>
        <strain evidence="2">M133</strain>
    </source>
</reference>
<dbReference type="Gene3D" id="1.25.10.10">
    <property type="entry name" value="Leucine-rich Repeat Variant"/>
    <property type="match status" value="1"/>
</dbReference>
<evidence type="ECO:0000313" key="2">
    <source>
        <dbReference type="EMBL" id="QTD51587.1"/>
    </source>
</evidence>
<dbReference type="EMBL" id="CP071793">
    <property type="protein sequence ID" value="QTD51587.1"/>
    <property type="molecule type" value="Genomic_DNA"/>
</dbReference>
<feature type="compositionally biased region" description="Acidic residues" evidence="1">
    <location>
        <begin position="345"/>
        <end position="354"/>
    </location>
</feature>
<feature type="compositionally biased region" description="Acidic residues" evidence="1">
    <location>
        <begin position="327"/>
        <end position="337"/>
    </location>
</feature>
<dbReference type="AlphaFoldDB" id="A0A8A4TQ82"/>
<proteinExistence type="predicted"/>
<accession>A0A8A4TQ82</accession>
<gene>
    <name evidence="2" type="ORF">J3U87_03880</name>
</gene>
<organism evidence="2 3">
    <name type="scientific">Sulfidibacter corallicola</name>
    <dbReference type="NCBI Taxonomy" id="2818388"/>
    <lineage>
        <taxon>Bacteria</taxon>
        <taxon>Pseudomonadati</taxon>
        <taxon>Acidobacteriota</taxon>
        <taxon>Holophagae</taxon>
        <taxon>Acanthopleuribacterales</taxon>
        <taxon>Acanthopleuribacteraceae</taxon>
        <taxon>Sulfidibacter</taxon>
    </lineage>
</organism>
<dbReference type="Pfam" id="PF13646">
    <property type="entry name" value="HEAT_2"/>
    <property type="match status" value="1"/>
</dbReference>
<name>A0A8A4TQ82_SULCO</name>
<feature type="region of interest" description="Disordered" evidence="1">
    <location>
        <begin position="327"/>
        <end position="367"/>
    </location>
</feature>
<dbReference type="Proteomes" id="UP000663929">
    <property type="component" value="Chromosome"/>
</dbReference>
<evidence type="ECO:0000256" key="1">
    <source>
        <dbReference type="SAM" id="MobiDB-lite"/>
    </source>
</evidence>
<keyword evidence="3" id="KW-1185">Reference proteome</keyword>
<evidence type="ECO:0000313" key="3">
    <source>
        <dbReference type="Proteomes" id="UP000663929"/>
    </source>
</evidence>
<dbReference type="InterPro" id="IPR016024">
    <property type="entry name" value="ARM-type_fold"/>
</dbReference>
<protein>
    <recommendedName>
        <fullName evidence="4">TIGR02270 family protein</fullName>
    </recommendedName>
</protein>
<dbReference type="KEGG" id="scor:J3U87_03880"/>
<dbReference type="InterPro" id="IPR011989">
    <property type="entry name" value="ARM-like"/>
</dbReference>
<sequence>MLQTLGNHPDAVSFRKDLVADHMEEIEWLLEHRDMQFRDPEIHWTEVGELEGRLWNKVAAVVAQGDVGFDLAKAAAGRAEEERVRAGVWLLPHFPRGMETLSELAERFHEEDAAQEPLIEALFRGLEASALELLEPLLRQWAQSPNPAMRSRVAQFIGYRRAEMADLLETMLRDEDLAVVAEAGLSAGKLGLVDLQPVLAQSLAQAFKTKNWRASRSLARGLSLLGSSLPAGHVRQMQQSGAATDAALTELVAIEGRFEDCDYLESACAADGGERDIWLSLGVWGYAQAVPHLLAQLEGEPDHAIHVARALHLITGADLKTKRWVAEDDDWDEDEPPVETMGGIDDLDDGDSEGTTESSGETSAEADELRGRWIEELTVDADAWRAWWQSHEGQFEADRRYRHGHAYGATAILAEIEAPETRLRERCRALRELARLQGFGPGQAFEPDWWTSHQRHYLAHLKSKL</sequence>
<evidence type="ECO:0008006" key="4">
    <source>
        <dbReference type="Google" id="ProtNLM"/>
    </source>
</evidence>
<dbReference type="SUPFAM" id="SSF48371">
    <property type="entry name" value="ARM repeat"/>
    <property type="match status" value="1"/>
</dbReference>
<dbReference type="RefSeq" id="WP_237381715.1">
    <property type="nucleotide sequence ID" value="NZ_CP071793.1"/>
</dbReference>